<dbReference type="EMBL" id="AUXT01000225">
    <property type="protein sequence ID" value="KZN39995.1"/>
    <property type="molecule type" value="Genomic_DNA"/>
</dbReference>
<dbReference type="PANTHER" id="PTHR37529">
    <property type="entry name" value="TRANSPOSASE INSG FOR INSERTION SEQUENCE ELEMENT IS4-RELATED"/>
    <property type="match status" value="1"/>
</dbReference>
<organism evidence="3 4">
    <name type="scientific">Pseudoalteromonas luteoviolacea NCIMB 1942</name>
    <dbReference type="NCBI Taxonomy" id="1365253"/>
    <lineage>
        <taxon>Bacteria</taxon>
        <taxon>Pseudomonadati</taxon>
        <taxon>Pseudomonadota</taxon>
        <taxon>Gammaproteobacteria</taxon>
        <taxon>Alteromonadales</taxon>
        <taxon>Pseudoalteromonadaceae</taxon>
        <taxon>Pseudoalteromonas</taxon>
    </lineage>
</organism>
<evidence type="ECO:0000313" key="3">
    <source>
        <dbReference type="EMBL" id="KZN39995.1"/>
    </source>
</evidence>
<protein>
    <recommendedName>
        <fullName evidence="2">Transposase IS4 N-terminal domain-containing protein</fullName>
    </recommendedName>
</protein>
<name>A0A161ZZK7_9GAMM</name>
<dbReference type="Proteomes" id="UP000076587">
    <property type="component" value="Unassembled WGS sequence"/>
</dbReference>
<dbReference type="PATRIC" id="fig|1365253.3.peg.5192"/>
<dbReference type="Pfam" id="PF13006">
    <property type="entry name" value="Nterm_IS4"/>
    <property type="match status" value="1"/>
</dbReference>
<reference evidence="3 4" key="1">
    <citation type="submission" date="2013-07" db="EMBL/GenBank/DDBJ databases">
        <title>Comparative Genomic and Metabolomic Analysis of Twelve Strains of Pseudoalteromonas luteoviolacea.</title>
        <authorList>
            <person name="Vynne N.G."/>
            <person name="Mansson M."/>
            <person name="Gram L."/>
        </authorList>
    </citation>
    <scope>NUCLEOTIDE SEQUENCE [LARGE SCALE GENOMIC DNA]</scope>
    <source>
        <strain evidence="3 4">NCIMB 1942</strain>
    </source>
</reference>
<dbReference type="AlphaFoldDB" id="A0A161ZZK7"/>
<dbReference type="InterPro" id="IPR024473">
    <property type="entry name" value="Transposases_IS4_N"/>
</dbReference>
<comment type="caution">
    <text evidence="3">The sequence shown here is derived from an EMBL/GenBank/DDBJ whole genome shotgun (WGS) entry which is preliminary data.</text>
</comment>
<feature type="region of interest" description="Disordered" evidence="1">
    <location>
        <begin position="89"/>
        <end position="112"/>
    </location>
</feature>
<dbReference type="PANTHER" id="PTHR37529:SF1">
    <property type="entry name" value="TRANSPOSASE INSG FOR INSERTION SEQUENCE ELEMENT IS4-RELATED"/>
    <property type="match status" value="1"/>
</dbReference>
<proteinExistence type="predicted"/>
<evidence type="ECO:0000256" key="1">
    <source>
        <dbReference type="SAM" id="MobiDB-lite"/>
    </source>
</evidence>
<evidence type="ECO:0000313" key="4">
    <source>
        <dbReference type="Proteomes" id="UP000076587"/>
    </source>
</evidence>
<sequence length="112" mass="12500">MAWLLIGTAIYNDKSMADIVNLLDIVDREGKPFVAPSALTQRRQTLGEAAAKALFQCTQRHRQEQANLTAWNGLTLLGVDGVVWRTENTDENNQSFMKPKSNRGLETQSPQV</sequence>
<accession>A0A161ZZK7</accession>
<gene>
    <name evidence="3" type="ORF">N482_21155</name>
</gene>
<evidence type="ECO:0000259" key="2">
    <source>
        <dbReference type="Pfam" id="PF13006"/>
    </source>
</evidence>
<feature type="domain" description="Transposase IS4 N-terminal" evidence="2">
    <location>
        <begin position="1"/>
        <end position="56"/>
    </location>
</feature>